<evidence type="ECO:0000313" key="3">
    <source>
        <dbReference type="EMBL" id="KAL0905743.1"/>
    </source>
</evidence>
<evidence type="ECO:0000313" key="4">
    <source>
        <dbReference type="Proteomes" id="UP001552299"/>
    </source>
</evidence>
<organism evidence="3 4">
    <name type="scientific">Dendrobium thyrsiflorum</name>
    <name type="common">Pinecone-like raceme dendrobium</name>
    <name type="synonym">Orchid</name>
    <dbReference type="NCBI Taxonomy" id="117978"/>
    <lineage>
        <taxon>Eukaryota</taxon>
        <taxon>Viridiplantae</taxon>
        <taxon>Streptophyta</taxon>
        <taxon>Embryophyta</taxon>
        <taxon>Tracheophyta</taxon>
        <taxon>Spermatophyta</taxon>
        <taxon>Magnoliopsida</taxon>
        <taxon>Liliopsida</taxon>
        <taxon>Asparagales</taxon>
        <taxon>Orchidaceae</taxon>
        <taxon>Epidendroideae</taxon>
        <taxon>Malaxideae</taxon>
        <taxon>Dendrobiinae</taxon>
        <taxon>Dendrobium</taxon>
    </lineage>
</organism>
<protein>
    <submittedName>
        <fullName evidence="3">Uncharacterized protein</fullName>
    </submittedName>
</protein>
<proteinExistence type="predicted"/>
<reference evidence="3 4" key="1">
    <citation type="journal article" date="2024" name="Plant Biotechnol. J.">
        <title>Dendrobium thyrsiflorum genome and its molecular insights into genes involved in important horticultural traits.</title>
        <authorList>
            <person name="Chen B."/>
            <person name="Wang J.Y."/>
            <person name="Zheng P.J."/>
            <person name="Li K.L."/>
            <person name="Liang Y.M."/>
            <person name="Chen X.F."/>
            <person name="Zhang C."/>
            <person name="Zhao X."/>
            <person name="He X."/>
            <person name="Zhang G.Q."/>
            <person name="Liu Z.J."/>
            <person name="Xu Q."/>
        </authorList>
    </citation>
    <scope>NUCLEOTIDE SEQUENCE [LARGE SCALE GENOMIC DNA]</scope>
    <source>
        <strain evidence="3">GZMU011</strain>
    </source>
</reference>
<feature type="compositionally biased region" description="Basic residues" evidence="2">
    <location>
        <begin position="201"/>
        <end position="217"/>
    </location>
</feature>
<dbReference type="PANTHER" id="PTHR14222">
    <property type="entry name" value="CONDENSIN"/>
    <property type="match status" value="1"/>
</dbReference>
<dbReference type="AlphaFoldDB" id="A0ABD0U1L6"/>
<keyword evidence="4" id="KW-1185">Reference proteome</keyword>
<dbReference type="Proteomes" id="UP001552299">
    <property type="component" value="Unassembled WGS sequence"/>
</dbReference>
<keyword evidence="1" id="KW-0175">Coiled coil</keyword>
<name>A0ABD0U1L6_DENTH</name>
<feature type="compositionally biased region" description="Polar residues" evidence="2">
    <location>
        <begin position="170"/>
        <end position="182"/>
    </location>
</feature>
<accession>A0ABD0U1L6</accession>
<dbReference type="PANTHER" id="PTHR14222:SF2">
    <property type="entry name" value="CONDENSIN COMPLEX SUBUNIT 1"/>
    <property type="match status" value="1"/>
</dbReference>
<dbReference type="InterPro" id="IPR026971">
    <property type="entry name" value="CND1/NCAPD3"/>
</dbReference>
<feature type="coiled-coil region" evidence="1">
    <location>
        <begin position="103"/>
        <end position="130"/>
    </location>
</feature>
<evidence type="ECO:0000256" key="1">
    <source>
        <dbReference type="SAM" id="Coils"/>
    </source>
</evidence>
<gene>
    <name evidence="3" type="ORF">M5K25_024181</name>
</gene>
<comment type="caution">
    <text evidence="3">The sequence shown here is derived from an EMBL/GenBank/DDBJ whole genome shotgun (WGS) entry which is preliminary data.</text>
</comment>
<dbReference type="EMBL" id="JANQDX010000018">
    <property type="protein sequence ID" value="KAL0905743.1"/>
    <property type="molecule type" value="Genomic_DNA"/>
</dbReference>
<feature type="region of interest" description="Disordered" evidence="2">
    <location>
        <begin position="152"/>
        <end position="182"/>
    </location>
</feature>
<feature type="region of interest" description="Disordered" evidence="2">
    <location>
        <begin position="195"/>
        <end position="228"/>
    </location>
</feature>
<evidence type="ECO:0000256" key="2">
    <source>
        <dbReference type="SAM" id="MobiDB-lite"/>
    </source>
</evidence>
<sequence length="266" mass="30195">MATFAIWRAPVVSFDSNVVTSDWTGKGMSSREQSRTTTKESKKRVIDNKQWECIACCLSQLTFSERGLKKLVESFKAYEHALSEDSVMDYFRAIINKCKKFAKTEMKSSIEEFEEKLNKIHVERKEQDATTRNALAHQKKVGNLGGVVRAKKEAGDKATDEIDAEDETSEVINPSESAESGLTSTVLEHVENGLEVQSPKTSRRGVSRSKIKAGKQSRIREQNNSSPIQSTLRMNRSIVKYLRPINFYNDLIVYISEKKKKYNLTI</sequence>